<comment type="caution">
    <text evidence="8">The sequence shown here is derived from an EMBL/GenBank/DDBJ whole genome shotgun (WGS) entry which is preliminary data.</text>
</comment>
<comment type="subcellular location">
    <subcellularLocation>
        <location evidence="1">Membrane</location>
        <topology evidence="1">Multi-pass membrane protein</topology>
    </subcellularLocation>
</comment>
<dbReference type="EMBL" id="JAUKUD010000006">
    <property type="protein sequence ID" value="KAK0740777.1"/>
    <property type="molecule type" value="Genomic_DNA"/>
</dbReference>
<evidence type="ECO:0000256" key="2">
    <source>
        <dbReference type="ARBA" id="ARBA00007742"/>
    </source>
</evidence>
<feature type="domain" description="3-oxo-5-alpha-steroid 4-dehydrogenase C-terminal" evidence="7">
    <location>
        <begin position="125"/>
        <end position="286"/>
    </location>
</feature>
<evidence type="ECO:0000313" key="8">
    <source>
        <dbReference type="EMBL" id="KAK0740777.1"/>
    </source>
</evidence>
<feature type="transmembrane region" description="Helical" evidence="6">
    <location>
        <begin position="159"/>
        <end position="184"/>
    </location>
</feature>
<dbReference type="GO" id="GO:0016020">
    <property type="term" value="C:membrane"/>
    <property type="evidence" value="ECO:0007669"/>
    <property type="project" value="UniProtKB-SubCell"/>
</dbReference>
<dbReference type="Pfam" id="PF02544">
    <property type="entry name" value="Steroid_dh"/>
    <property type="match status" value="1"/>
</dbReference>
<name>A0AA40JZZ6_9PEZI</name>
<organism evidence="8 9">
    <name type="scientific">Schizothecium vesticola</name>
    <dbReference type="NCBI Taxonomy" id="314040"/>
    <lineage>
        <taxon>Eukaryota</taxon>
        <taxon>Fungi</taxon>
        <taxon>Dikarya</taxon>
        <taxon>Ascomycota</taxon>
        <taxon>Pezizomycotina</taxon>
        <taxon>Sordariomycetes</taxon>
        <taxon>Sordariomycetidae</taxon>
        <taxon>Sordariales</taxon>
        <taxon>Schizotheciaceae</taxon>
        <taxon>Schizothecium</taxon>
    </lineage>
</organism>
<comment type="similarity">
    <text evidence="2">Belongs to the steroid 5-alpha reductase family.</text>
</comment>
<dbReference type="InterPro" id="IPR016636">
    <property type="entry name" value="3-oxo-5-alpha-steroid_4-DH"/>
</dbReference>
<keyword evidence="5 6" id="KW-0472">Membrane</keyword>
<proteinExistence type="inferred from homology"/>
<dbReference type="Proteomes" id="UP001172155">
    <property type="component" value="Unassembled WGS sequence"/>
</dbReference>
<evidence type="ECO:0000256" key="4">
    <source>
        <dbReference type="ARBA" id="ARBA00022989"/>
    </source>
</evidence>
<evidence type="ECO:0000256" key="3">
    <source>
        <dbReference type="ARBA" id="ARBA00022692"/>
    </source>
</evidence>
<gene>
    <name evidence="8" type="ORF">B0T18DRAFT_393528</name>
</gene>
<keyword evidence="9" id="KW-1185">Reference proteome</keyword>
<evidence type="ECO:0000259" key="7">
    <source>
        <dbReference type="Pfam" id="PF02544"/>
    </source>
</evidence>
<keyword evidence="3 6" id="KW-0812">Transmembrane</keyword>
<dbReference type="InterPro" id="IPR039357">
    <property type="entry name" value="SRD5A/TECR"/>
</dbReference>
<evidence type="ECO:0000256" key="6">
    <source>
        <dbReference type="SAM" id="Phobius"/>
    </source>
</evidence>
<dbReference type="AlphaFoldDB" id="A0AA40JZZ6"/>
<dbReference type="PROSITE" id="PS50244">
    <property type="entry name" value="S5A_REDUCTASE"/>
    <property type="match status" value="1"/>
</dbReference>
<dbReference type="GO" id="GO:0008202">
    <property type="term" value="P:steroid metabolic process"/>
    <property type="evidence" value="ECO:0007669"/>
    <property type="project" value="InterPro"/>
</dbReference>
<feature type="transmembrane region" description="Helical" evidence="6">
    <location>
        <begin position="125"/>
        <end position="147"/>
    </location>
</feature>
<reference evidence="8" key="1">
    <citation type="submission" date="2023-06" db="EMBL/GenBank/DDBJ databases">
        <title>Genome-scale phylogeny and comparative genomics of the fungal order Sordariales.</title>
        <authorList>
            <consortium name="Lawrence Berkeley National Laboratory"/>
            <person name="Hensen N."/>
            <person name="Bonometti L."/>
            <person name="Westerberg I."/>
            <person name="Brannstrom I.O."/>
            <person name="Guillou S."/>
            <person name="Cros-Aarteil S."/>
            <person name="Calhoun S."/>
            <person name="Haridas S."/>
            <person name="Kuo A."/>
            <person name="Mondo S."/>
            <person name="Pangilinan J."/>
            <person name="Riley R."/>
            <person name="LaButti K."/>
            <person name="Andreopoulos B."/>
            <person name="Lipzen A."/>
            <person name="Chen C."/>
            <person name="Yanf M."/>
            <person name="Daum C."/>
            <person name="Ng V."/>
            <person name="Clum A."/>
            <person name="Steindorff A."/>
            <person name="Ohm R."/>
            <person name="Martin F."/>
            <person name="Silar P."/>
            <person name="Natvig D."/>
            <person name="Lalanne C."/>
            <person name="Gautier V."/>
            <person name="Ament-velasquez S.L."/>
            <person name="Kruys A."/>
            <person name="Hutchinson M.I."/>
            <person name="Powell A.J."/>
            <person name="Barry K."/>
            <person name="Miller A.N."/>
            <person name="Grigoriev I.V."/>
            <person name="Debuchy R."/>
            <person name="Gladieux P."/>
            <person name="Thoren M.H."/>
            <person name="Johannesson H."/>
        </authorList>
    </citation>
    <scope>NUCLEOTIDE SEQUENCE</scope>
    <source>
        <strain evidence="8">SMH3187-1</strain>
    </source>
</reference>
<accession>A0AA40JZZ6</accession>
<protein>
    <submittedName>
        <fullName evidence="8">3-oxo-5-alpha-steroid 4-dehydrogenase-domain-containing protein</fullName>
    </submittedName>
</protein>
<dbReference type="InterPro" id="IPR001104">
    <property type="entry name" value="3-oxo-5_a-steroid_4-DH_C"/>
</dbReference>
<dbReference type="PANTHER" id="PTHR10556:SF43">
    <property type="entry name" value="STEROID 5-ALPHA-REDUCTASE DET2"/>
    <property type="match status" value="1"/>
</dbReference>
<evidence type="ECO:0000313" key="9">
    <source>
        <dbReference type="Proteomes" id="UP001172155"/>
    </source>
</evidence>
<dbReference type="PIRSF" id="PIRSF015596">
    <property type="entry name" value="5_alpha-SR2"/>
    <property type="match status" value="1"/>
</dbReference>
<dbReference type="GO" id="GO:0003865">
    <property type="term" value="F:3-oxo-5-alpha-steroid 4-dehydrogenase activity"/>
    <property type="evidence" value="ECO:0007669"/>
    <property type="project" value="InterPro"/>
</dbReference>
<sequence length="286" mass="32230">MTTGLIPNWYPPTRENYETILSLWKWFPAAASLQWAVSWYGMGKTSSPSRLNLPGRLGWLTMEAPGFLTLLYHMRTLPSQIHPALVSASGPGLPWQNKVLAALFVMHYTYRAILFPFLQPSIAPLHVLVWAMALGFQLLNGLCLGAWLAAYGPTTQAEWAAQVGTGQFAVGIAVFYVGLAANYFHDDELREIRRRKMRKGGAGEGHYEIPTAGLFKVMLFPHYFVEWVEWFGFWMAAGWGCVPARCFLVNEVAAMLPRAVNGKKWYVQKFGEEKISKKWAVIPGVW</sequence>
<evidence type="ECO:0000256" key="5">
    <source>
        <dbReference type="ARBA" id="ARBA00023136"/>
    </source>
</evidence>
<keyword evidence="4 6" id="KW-1133">Transmembrane helix</keyword>
<evidence type="ECO:0000256" key="1">
    <source>
        <dbReference type="ARBA" id="ARBA00004141"/>
    </source>
</evidence>
<dbReference type="PANTHER" id="PTHR10556">
    <property type="entry name" value="3-OXO-5-ALPHA-STEROID 4-DEHYDROGENASE"/>
    <property type="match status" value="1"/>
</dbReference>